<dbReference type="InterPro" id="IPR018707">
    <property type="entry name" value="LpxR"/>
</dbReference>
<dbReference type="EMBL" id="LT633300">
    <property type="protein sequence ID" value="SFZ71643.1"/>
    <property type="molecule type" value="Genomic_DNA"/>
</dbReference>
<dbReference type="AlphaFoldDB" id="A0A1M4NH22"/>
<dbReference type="Pfam" id="PF09982">
    <property type="entry name" value="LpxR"/>
    <property type="match status" value="1"/>
</dbReference>
<dbReference type="RefSeq" id="WP_006017425.1">
    <property type="nucleotide sequence ID" value="NZ_FZEH01000112.1"/>
</dbReference>
<sequence length="345" mass="39427">MWLTRFVKTLWLLCCVGGDLLPARSLLETPTTLVPYKKQFINLLSENDAYVYARDFYYSAGNQLSYTSKEYNFWGAAYSKSWMAWSRYVTLMFKSPKMTRFSIGVAQSIYTPHLTNYKARFIVPGDHLYAGYLRADLVIYQRTKRALERIAISLGTVGPSSLAGQTQTWLHTLWGDKTFQGWQNQIRNEFIFQFNYQWLYKIPILTKRFFSMDIIPGVDIALGNAITHARLGALFRFGYNLNADFGPNKINTNFSGGQPYSNRFSFYFFVGASGSYQPIDIFVQGNSPLTRGITHLPYAFYAVEGGMAILYKGFRLSLTATNIGKTFREQPESHNIGSIELDIAF</sequence>
<protein>
    <submittedName>
        <fullName evidence="1">OMP141</fullName>
    </submittedName>
</protein>
<organism evidence="1">
    <name type="scientific">Helicobacter bizzozeronii</name>
    <dbReference type="NCBI Taxonomy" id="56877"/>
    <lineage>
        <taxon>Bacteria</taxon>
        <taxon>Pseudomonadati</taxon>
        <taxon>Campylobacterota</taxon>
        <taxon>Epsilonproteobacteria</taxon>
        <taxon>Campylobacterales</taxon>
        <taxon>Helicobacteraceae</taxon>
        <taxon>Helicobacter</taxon>
    </lineage>
</organism>
<gene>
    <name evidence="1" type="primary">omp141</name>
</gene>
<accession>A0A1M4NH22</accession>
<evidence type="ECO:0000313" key="1">
    <source>
        <dbReference type="EMBL" id="SFZ71643.1"/>
    </source>
</evidence>
<reference evidence="1" key="1">
    <citation type="submission" date="2016-10" db="EMBL/GenBank/DDBJ databases">
        <title>Proteomic and phylogenetic analysis of the outer membrane protein repertoire of gastric Helicobacter species.</title>
        <authorList>
            <person name="Joosten M."/>
        </authorList>
    </citation>
    <scope>NUCLEOTIDE SEQUENCE</scope>
    <source>
        <strain evidence="1">10</strain>
    </source>
</reference>
<name>A0A1M4NH22_HELBI</name>
<dbReference type="Gene3D" id="2.40.128.140">
    <property type="entry name" value="Outer membrane protein"/>
    <property type="match status" value="1"/>
</dbReference>
<dbReference type="InterPro" id="IPR037107">
    <property type="entry name" value="Put_OMP_sf"/>
</dbReference>
<proteinExistence type="predicted"/>